<sequence>MLRSEGFQPFVAKMDPASCHWGTLSVKLNDQIGPYFKSFKGVIQGDPFSPFLFNLVAESCQK</sequence>
<reference evidence="1" key="2">
    <citation type="journal article" date="2015" name="Data Brief">
        <title>Shoot transcriptome of the giant reed, Arundo donax.</title>
        <authorList>
            <person name="Barrero R.A."/>
            <person name="Guerrero F.D."/>
            <person name="Moolhuijzen P."/>
            <person name="Goolsby J.A."/>
            <person name="Tidwell J."/>
            <person name="Bellgard S.E."/>
            <person name="Bellgard M.I."/>
        </authorList>
    </citation>
    <scope>NUCLEOTIDE SEQUENCE</scope>
    <source>
        <tissue evidence="1">Shoot tissue taken approximately 20 cm above the soil surface</tissue>
    </source>
</reference>
<dbReference type="AlphaFoldDB" id="A0A0A8ZCV8"/>
<name>A0A0A8ZCV8_ARUDO</name>
<accession>A0A0A8ZCV8</accession>
<proteinExistence type="predicted"/>
<reference evidence="1" key="1">
    <citation type="submission" date="2014-09" db="EMBL/GenBank/DDBJ databases">
        <authorList>
            <person name="Magalhaes I.L.F."/>
            <person name="Oliveira U."/>
            <person name="Santos F.R."/>
            <person name="Vidigal T.H.D.A."/>
            <person name="Brescovit A.D."/>
            <person name="Santos A.J."/>
        </authorList>
    </citation>
    <scope>NUCLEOTIDE SEQUENCE</scope>
    <source>
        <tissue evidence="1">Shoot tissue taken approximately 20 cm above the soil surface</tissue>
    </source>
</reference>
<evidence type="ECO:0000313" key="1">
    <source>
        <dbReference type="EMBL" id="JAD36611.1"/>
    </source>
</evidence>
<dbReference type="EMBL" id="GBRH01261284">
    <property type="protein sequence ID" value="JAD36611.1"/>
    <property type="molecule type" value="Transcribed_RNA"/>
</dbReference>
<evidence type="ECO:0008006" key="2">
    <source>
        <dbReference type="Google" id="ProtNLM"/>
    </source>
</evidence>
<protein>
    <recommendedName>
        <fullName evidence="2">Reverse transcriptase domain-containing protein</fullName>
    </recommendedName>
</protein>
<organism evidence="1">
    <name type="scientific">Arundo donax</name>
    <name type="common">Giant reed</name>
    <name type="synonym">Donax arundinaceus</name>
    <dbReference type="NCBI Taxonomy" id="35708"/>
    <lineage>
        <taxon>Eukaryota</taxon>
        <taxon>Viridiplantae</taxon>
        <taxon>Streptophyta</taxon>
        <taxon>Embryophyta</taxon>
        <taxon>Tracheophyta</taxon>
        <taxon>Spermatophyta</taxon>
        <taxon>Magnoliopsida</taxon>
        <taxon>Liliopsida</taxon>
        <taxon>Poales</taxon>
        <taxon>Poaceae</taxon>
        <taxon>PACMAD clade</taxon>
        <taxon>Arundinoideae</taxon>
        <taxon>Arundineae</taxon>
        <taxon>Arundo</taxon>
    </lineage>
</organism>